<dbReference type="PANTHER" id="PTHR47172">
    <property type="entry name" value="OS01G0976800 PROTEIN"/>
    <property type="match status" value="1"/>
</dbReference>
<keyword evidence="3" id="KW-0862">Zinc</keyword>
<feature type="compositionally biased region" description="Low complexity" evidence="7">
    <location>
        <begin position="562"/>
        <end position="572"/>
    </location>
</feature>
<dbReference type="GO" id="GO:0006355">
    <property type="term" value="P:regulation of DNA-templated transcription"/>
    <property type="evidence" value="ECO:0007669"/>
    <property type="project" value="InterPro"/>
</dbReference>
<evidence type="ECO:0000313" key="9">
    <source>
        <dbReference type="EMBL" id="KAG0009767.1"/>
    </source>
</evidence>
<name>A0A9P6MQ58_9FUNG</name>
<evidence type="ECO:0000256" key="7">
    <source>
        <dbReference type="SAM" id="MobiDB-lite"/>
    </source>
</evidence>
<comment type="caution">
    <text evidence="9">The sequence shown here is derived from an EMBL/GenBank/DDBJ whole genome shotgun (WGS) entry which is preliminary data.</text>
</comment>
<organism evidence="9 10">
    <name type="scientific">Entomortierella chlamydospora</name>
    <dbReference type="NCBI Taxonomy" id="101097"/>
    <lineage>
        <taxon>Eukaryota</taxon>
        <taxon>Fungi</taxon>
        <taxon>Fungi incertae sedis</taxon>
        <taxon>Mucoromycota</taxon>
        <taxon>Mortierellomycotina</taxon>
        <taxon>Mortierellomycetes</taxon>
        <taxon>Mortierellales</taxon>
        <taxon>Mortierellaceae</taxon>
        <taxon>Entomortierella</taxon>
    </lineage>
</organism>
<dbReference type="InterPro" id="IPR000679">
    <property type="entry name" value="Znf_GATA"/>
</dbReference>
<feature type="region of interest" description="Disordered" evidence="7">
    <location>
        <begin position="395"/>
        <end position="477"/>
    </location>
</feature>
<evidence type="ECO:0000256" key="5">
    <source>
        <dbReference type="ARBA" id="ARBA00023163"/>
    </source>
</evidence>
<feature type="region of interest" description="Disordered" evidence="7">
    <location>
        <begin position="495"/>
        <end position="529"/>
    </location>
</feature>
<evidence type="ECO:0000256" key="6">
    <source>
        <dbReference type="PROSITE-ProRule" id="PRU00094"/>
    </source>
</evidence>
<protein>
    <recommendedName>
        <fullName evidence="8">GATA-type domain-containing protein</fullName>
    </recommendedName>
</protein>
<feature type="compositionally biased region" description="Basic and acidic residues" evidence="7">
    <location>
        <begin position="573"/>
        <end position="583"/>
    </location>
</feature>
<evidence type="ECO:0000313" key="10">
    <source>
        <dbReference type="Proteomes" id="UP000703661"/>
    </source>
</evidence>
<dbReference type="CDD" id="cd00202">
    <property type="entry name" value="ZnF_GATA"/>
    <property type="match status" value="1"/>
</dbReference>
<dbReference type="InterPro" id="IPR013088">
    <property type="entry name" value="Znf_NHR/GATA"/>
</dbReference>
<gene>
    <name evidence="9" type="ORF">BGZ80_002088</name>
</gene>
<feature type="region of interest" description="Disordered" evidence="7">
    <location>
        <begin position="543"/>
        <end position="585"/>
    </location>
</feature>
<dbReference type="SMART" id="SM00401">
    <property type="entry name" value="ZnF_GATA"/>
    <property type="match status" value="1"/>
</dbReference>
<dbReference type="Proteomes" id="UP000703661">
    <property type="component" value="Unassembled WGS sequence"/>
</dbReference>
<accession>A0A9P6MQ58</accession>
<evidence type="ECO:0000256" key="1">
    <source>
        <dbReference type="ARBA" id="ARBA00022723"/>
    </source>
</evidence>
<dbReference type="AlphaFoldDB" id="A0A9P6MQ58"/>
<sequence>MSSVKDAVATPTSERPIKRSLHFTARHDSRERSIEQHVYTDHIGHVRDGNDSAALHASLNQSRQSWTHTAFNKFTPVTESNDRGLQLQHTSTSSGLSLAGVCTVRIGPHMFLDTKFYTVLNPFSASRITAIDRSQAVDSSGTRQTHEQEQQQQPAVDSASATGSSPQPRRPQHQVAMEFKENPGVIWLFPEEASLEFTPANDRDSAQITASFCLPVPGKSSSNKHKSEFAHQPTTMIIQHATAALREGLELAVKGPLITYRFTDHKPKPIPSPSRRHNLSTYSEDPSEILGSGKQTNNNNASPTKRKSDVVIESLKSSKPKRPREQDEKVPSSKKASNGSKKSGTSGSSSNSTQQKRCGYCDCTTTPMWRRGPNGPSTLCNACGVKWKHGKILQDPSDTHQTQKLGSSMSSSSAAVSSSSSGPHRSSNSKVMKEVSENGRSRLAEDKKIQKLNSKKPTHGQVHGEYGGQPDSTGNNGIKAHEGERMIPVKKRHLGKVSSASPPGPRMVPIHELGDPTKIPSKFPPVSRKQDYEDTIPVALNGRIKQPRNGRGRHEPLADAMSSSASTTSSKSEPNESRLEVSKRVATSVLKPTPEENLSLYTRNRYTNNTATFPLHFPTISIAFGPNNAYYTYPNCAMALYENHFQIKLIQDGERTEIDVWKEGIEGTEFKAVDVGDGESMIIMKVLLRQYLTRFDKELLNPDRNESLIVFRFRERLDGGGPSVKPLLEHWLAADIPVPPLPNNSI</sequence>
<dbReference type="OrthoDB" id="2162994at2759"/>
<feature type="compositionally biased region" description="Basic and acidic residues" evidence="7">
    <location>
        <begin position="431"/>
        <end position="449"/>
    </location>
</feature>
<dbReference type="Pfam" id="PF00320">
    <property type="entry name" value="GATA"/>
    <property type="match status" value="1"/>
</dbReference>
<dbReference type="EMBL" id="JAAAID010001503">
    <property type="protein sequence ID" value="KAG0009767.1"/>
    <property type="molecule type" value="Genomic_DNA"/>
</dbReference>
<keyword evidence="5" id="KW-0804">Transcription</keyword>
<evidence type="ECO:0000256" key="4">
    <source>
        <dbReference type="ARBA" id="ARBA00023015"/>
    </source>
</evidence>
<evidence type="ECO:0000256" key="3">
    <source>
        <dbReference type="ARBA" id="ARBA00022833"/>
    </source>
</evidence>
<reference evidence="9" key="1">
    <citation type="journal article" date="2020" name="Fungal Divers.">
        <title>Resolving the Mortierellaceae phylogeny through synthesis of multi-gene phylogenetics and phylogenomics.</title>
        <authorList>
            <person name="Vandepol N."/>
            <person name="Liber J."/>
            <person name="Desiro A."/>
            <person name="Na H."/>
            <person name="Kennedy M."/>
            <person name="Barry K."/>
            <person name="Grigoriev I.V."/>
            <person name="Miller A.N."/>
            <person name="O'Donnell K."/>
            <person name="Stajich J.E."/>
            <person name="Bonito G."/>
        </authorList>
    </citation>
    <scope>NUCLEOTIDE SEQUENCE</scope>
    <source>
        <strain evidence="9">NRRL 2769</strain>
    </source>
</reference>
<dbReference type="GO" id="GO:0043565">
    <property type="term" value="F:sequence-specific DNA binding"/>
    <property type="evidence" value="ECO:0007669"/>
    <property type="project" value="InterPro"/>
</dbReference>
<dbReference type="GO" id="GO:0008270">
    <property type="term" value="F:zinc ion binding"/>
    <property type="evidence" value="ECO:0007669"/>
    <property type="project" value="UniProtKB-KW"/>
</dbReference>
<evidence type="ECO:0000256" key="2">
    <source>
        <dbReference type="ARBA" id="ARBA00022771"/>
    </source>
</evidence>
<keyword evidence="4" id="KW-0805">Transcription regulation</keyword>
<feature type="compositionally biased region" description="Low complexity" evidence="7">
    <location>
        <begin position="407"/>
        <end position="429"/>
    </location>
</feature>
<feature type="domain" description="GATA-type" evidence="8">
    <location>
        <begin position="352"/>
        <end position="388"/>
    </location>
</feature>
<feature type="compositionally biased region" description="Low complexity" evidence="7">
    <location>
        <begin position="333"/>
        <end position="356"/>
    </location>
</feature>
<feature type="region of interest" description="Disordered" evidence="7">
    <location>
        <begin position="134"/>
        <end position="173"/>
    </location>
</feature>
<keyword evidence="10" id="KW-1185">Reference proteome</keyword>
<dbReference type="PANTHER" id="PTHR47172:SF1">
    <property type="entry name" value="GATA TRANSCRIPTION FACTOR 15"/>
    <property type="match status" value="1"/>
</dbReference>
<keyword evidence="2 6" id="KW-0863">Zinc-finger</keyword>
<proteinExistence type="predicted"/>
<dbReference type="Gene3D" id="3.30.50.10">
    <property type="entry name" value="Erythroid Transcription Factor GATA-1, subunit A"/>
    <property type="match status" value="1"/>
</dbReference>
<dbReference type="PROSITE" id="PS50114">
    <property type="entry name" value="GATA_ZN_FINGER_2"/>
    <property type="match status" value="1"/>
</dbReference>
<keyword evidence="1" id="KW-0479">Metal-binding</keyword>
<dbReference type="SUPFAM" id="SSF57716">
    <property type="entry name" value="Glucocorticoid receptor-like (DNA-binding domain)"/>
    <property type="match status" value="1"/>
</dbReference>
<evidence type="ECO:0000259" key="8">
    <source>
        <dbReference type="PROSITE" id="PS50114"/>
    </source>
</evidence>
<feature type="region of interest" description="Disordered" evidence="7">
    <location>
        <begin position="262"/>
        <end position="357"/>
    </location>
</feature>
<feature type="compositionally biased region" description="Polar residues" evidence="7">
    <location>
        <begin position="293"/>
        <end position="303"/>
    </location>
</feature>